<dbReference type="GeneID" id="25737634"/>
<feature type="region of interest" description="Disordered" evidence="3">
    <location>
        <begin position="226"/>
        <end position="315"/>
    </location>
</feature>
<dbReference type="SMART" id="SM01178">
    <property type="entry name" value="DUF4217"/>
    <property type="match status" value="1"/>
</dbReference>
<feature type="domain" description="ATP-dependent rRNA helicase SPB4-like C-terminal extension" evidence="4">
    <location>
        <begin position="41"/>
        <end position="104"/>
    </location>
</feature>
<keyword evidence="1 5" id="KW-0378">Hydrolase</keyword>
<organism evidence="5 6">
    <name type="scientific">Monoraphidium neglectum</name>
    <dbReference type="NCBI Taxonomy" id="145388"/>
    <lineage>
        <taxon>Eukaryota</taxon>
        <taxon>Viridiplantae</taxon>
        <taxon>Chlorophyta</taxon>
        <taxon>core chlorophytes</taxon>
        <taxon>Chlorophyceae</taxon>
        <taxon>CS clade</taxon>
        <taxon>Sphaeropleales</taxon>
        <taxon>Selenastraceae</taxon>
        <taxon>Monoraphidium</taxon>
    </lineage>
</organism>
<dbReference type="STRING" id="145388.A0A0D2JX69"/>
<dbReference type="EMBL" id="KK100894">
    <property type="protein sequence ID" value="KIZ03208.1"/>
    <property type="molecule type" value="Genomic_DNA"/>
</dbReference>
<evidence type="ECO:0000256" key="3">
    <source>
        <dbReference type="SAM" id="MobiDB-lite"/>
    </source>
</evidence>
<keyword evidence="6" id="KW-1185">Reference proteome</keyword>
<dbReference type="InterPro" id="IPR025313">
    <property type="entry name" value="SPB4-like_CTE"/>
</dbReference>
<dbReference type="Pfam" id="PF13959">
    <property type="entry name" value="CTE_SPB4"/>
    <property type="match status" value="1"/>
</dbReference>
<evidence type="ECO:0000313" key="5">
    <source>
        <dbReference type="EMBL" id="KIZ03208.1"/>
    </source>
</evidence>
<feature type="compositionally biased region" description="Gly residues" evidence="3">
    <location>
        <begin position="241"/>
        <end position="277"/>
    </location>
</feature>
<proteinExistence type="predicted"/>
<keyword evidence="2 5" id="KW-0347">Helicase</keyword>
<sequence>MGRSGAALALLLPSESAYVELLRLRKVPLKEVEKLPGAPDGLTAWLRSEAETDREAMDKATRAFVSFVRGYKEHHLKYIFRIQELSLGRLAAAMGLLRLPRMPETKKVPRDEFTPSQVDPESVPFRDKTREKQRQRQIKQKRVAEAEAAATGGSQPPKRGAPDGKRGRGADGQGQGQQQQQPEEKLPAAKRRQLQQRDEMAELTRDYRLLTQLKKGKITQRAFDLATGISSGSDDDLDLEAGGGGQREGGGAGSAAGGARGAGKGAGGGSGGGGGTEGSSVSRLLDKKRKKKKKKQKRQAAGAAGAGGAGAGGGQ</sequence>
<evidence type="ECO:0000313" key="6">
    <source>
        <dbReference type="Proteomes" id="UP000054498"/>
    </source>
</evidence>
<feature type="compositionally biased region" description="Basic and acidic residues" evidence="3">
    <location>
        <begin position="160"/>
        <end position="169"/>
    </location>
</feature>
<dbReference type="EC" id="3.6.1.-" evidence="5"/>
<feature type="compositionally biased region" description="Basic and acidic residues" evidence="3">
    <location>
        <begin position="124"/>
        <end position="134"/>
    </location>
</feature>
<feature type="compositionally biased region" description="Basic residues" evidence="3">
    <location>
        <begin position="286"/>
        <end position="298"/>
    </location>
</feature>
<feature type="compositionally biased region" description="Gly residues" evidence="3">
    <location>
        <begin position="304"/>
        <end position="315"/>
    </location>
</feature>
<reference evidence="5 6" key="1">
    <citation type="journal article" date="2013" name="BMC Genomics">
        <title>Reconstruction of the lipid metabolism for the microalga Monoraphidium neglectum from its genome sequence reveals characteristics suitable for biofuel production.</title>
        <authorList>
            <person name="Bogen C."/>
            <person name="Al-Dilaimi A."/>
            <person name="Albersmeier A."/>
            <person name="Wichmann J."/>
            <person name="Grundmann M."/>
            <person name="Rupp O."/>
            <person name="Lauersen K.J."/>
            <person name="Blifernez-Klassen O."/>
            <person name="Kalinowski J."/>
            <person name="Goesmann A."/>
            <person name="Mussgnug J.H."/>
            <person name="Kruse O."/>
        </authorList>
    </citation>
    <scope>NUCLEOTIDE SEQUENCE [LARGE SCALE GENOMIC DNA]</scope>
    <source>
        <strain evidence="5 6">SAG 48.87</strain>
    </source>
</reference>
<dbReference type="OrthoDB" id="7396459at2759"/>
<dbReference type="AlphaFoldDB" id="A0A0D2JX69"/>
<keyword evidence="2 5" id="KW-0547">Nucleotide-binding</keyword>
<evidence type="ECO:0000259" key="4">
    <source>
        <dbReference type="SMART" id="SM01178"/>
    </source>
</evidence>
<feature type="region of interest" description="Disordered" evidence="3">
    <location>
        <begin position="107"/>
        <end position="199"/>
    </location>
</feature>
<dbReference type="GO" id="GO:0016787">
    <property type="term" value="F:hydrolase activity"/>
    <property type="evidence" value="ECO:0007669"/>
    <property type="project" value="UniProtKB-KW"/>
</dbReference>
<evidence type="ECO:0000256" key="2">
    <source>
        <dbReference type="ARBA" id="ARBA00022806"/>
    </source>
</evidence>
<dbReference type="Proteomes" id="UP000054498">
    <property type="component" value="Unassembled WGS sequence"/>
</dbReference>
<protein>
    <submittedName>
        <fullName evidence="5">DEAD-box ATP-dependent RNA helicase 18</fullName>
        <ecNumber evidence="5">3.6.1.-</ecNumber>
    </submittedName>
</protein>
<name>A0A0D2JX69_9CHLO</name>
<dbReference type="KEGG" id="mng:MNEG_4757"/>
<dbReference type="GO" id="GO:0004386">
    <property type="term" value="F:helicase activity"/>
    <property type="evidence" value="ECO:0007669"/>
    <property type="project" value="UniProtKB-KW"/>
</dbReference>
<evidence type="ECO:0000256" key="1">
    <source>
        <dbReference type="ARBA" id="ARBA00022801"/>
    </source>
</evidence>
<gene>
    <name evidence="5" type="ORF">MNEG_4757</name>
</gene>
<accession>A0A0D2JX69</accession>
<keyword evidence="2 5" id="KW-0067">ATP-binding</keyword>
<dbReference type="RefSeq" id="XP_013902227.1">
    <property type="nucleotide sequence ID" value="XM_014046773.1"/>
</dbReference>